<evidence type="ECO:0000256" key="2">
    <source>
        <dbReference type="PROSITE-ProRule" id="PRU00252"/>
    </source>
</evidence>
<dbReference type="Proteomes" id="UP000239241">
    <property type="component" value="Unassembled WGS sequence"/>
</dbReference>
<comment type="caution">
    <text evidence="4">The sequence shown here is derived from an EMBL/GenBank/DDBJ whole genome shotgun (WGS) entry which is preliminary data.</text>
</comment>
<name>A0A2S5VSK9_9MICO</name>
<dbReference type="EMBL" id="PSXY01000018">
    <property type="protein sequence ID" value="PPF66631.1"/>
    <property type="molecule type" value="Genomic_DNA"/>
</dbReference>
<reference evidence="4 5" key="1">
    <citation type="submission" date="2018-02" db="EMBL/GenBank/DDBJ databases">
        <title>Bacteriophage NCPPB3778 and a type I-E CRISPR drive the evolution of the US Biological Select Agent, Rathayibacter toxicus.</title>
        <authorList>
            <person name="Davis E.W.II."/>
            <person name="Tabima J.F."/>
            <person name="Weisberg A.J."/>
            <person name="Lopes L.D."/>
            <person name="Wiseman M.S."/>
            <person name="Wiseman M.S."/>
            <person name="Pupko T."/>
            <person name="Belcher M.S."/>
            <person name="Sechler A.J."/>
            <person name="Tancos M.A."/>
            <person name="Schroeder B.K."/>
            <person name="Murray T.D."/>
            <person name="Luster D.G."/>
            <person name="Schneider W.L."/>
            <person name="Rogers E."/>
            <person name="Andreote F.D."/>
            <person name="Grunwald N.J."/>
            <person name="Putnam M.L."/>
            <person name="Chang J.H."/>
        </authorList>
    </citation>
    <scope>NUCLEOTIDE SEQUENCE [LARGE SCALE GENOMIC DNA]</scope>
    <source>
        <strain evidence="4 5">AY1B3</strain>
    </source>
</reference>
<feature type="compositionally biased region" description="Low complexity" evidence="3">
    <location>
        <begin position="107"/>
        <end position="126"/>
    </location>
</feature>
<evidence type="ECO:0000256" key="3">
    <source>
        <dbReference type="SAM" id="MobiDB-lite"/>
    </source>
</evidence>
<proteinExistence type="predicted"/>
<keyword evidence="1 2" id="KW-0238">DNA-binding</keyword>
<dbReference type="AlphaFoldDB" id="A0A2S5VSK9"/>
<sequence length="257" mass="28235">MSGEPQQAAHAHPPEWSPEQRLAYDLGRDVGYIEGRASRQADVDELDDLADRYYRAAYGDERRLQIGGISRAELEARRTQQPAPPEITREEAMASWGLDPEPPPVEAPLAPAAAGDPASTPTTRTNRTSRRRAMTTRTITGNLAADPEAVQAGRVQIVKFRVLENTGEYRNGTWIEHKTPTTHHVEAKFELGAHVLASLHTGDSVLVVGYEVTRTWETNGKPRFGRVIEADAIGPNLAHSTAVITPQRRPRATPTGE</sequence>
<dbReference type="Gene3D" id="2.40.50.140">
    <property type="entry name" value="Nucleic acid-binding proteins"/>
    <property type="match status" value="1"/>
</dbReference>
<evidence type="ECO:0000313" key="4">
    <source>
        <dbReference type="EMBL" id="PPF66631.1"/>
    </source>
</evidence>
<dbReference type="RefSeq" id="WP_104290676.1">
    <property type="nucleotide sequence ID" value="NZ_PSXY01000018.1"/>
</dbReference>
<gene>
    <name evidence="4" type="ORF">C5E16_10940</name>
</gene>
<accession>A0A2S5VSK9</accession>
<organism evidence="4 5">
    <name type="scientific">Clavibacter michiganensis</name>
    <dbReference type="NCBI Taxonomy" id="28447"/>
    <lineage>
        <taxon>Bacteria</taxon>
        <taxon>Bacillati</taxon>
        <taxon>Actinomycetota</taxon>
        <taxon>Actinomycetes</taxon>
        <taxon>Micrococcales</taxon>
        <taxon>Microbacteriaceae</taxon>
        <taxon>Clavibacter</taxon>
    </lineage>
</organism>
<feature type="region of interest" description="Disordered" evidence="3">
    <location>
        <begin position="96"/>
        <end position="145"/>
    </location>
</feature>
<dbReference type="CDD" id="cd04496">
    <property type="entry name" value="SSB_OBF"/>
    <property type="match status" value="1"/>
</dbReference>
<evidence type="ECO:0000313" key="5">
    <source>
        <dbReference type="Proteomes" id="UP000239241"/>
    </source>
</evidence>
<evidence type="ECO:0008006" key="6">
    <source>
        <dbReference type="Google" id="ProtNLM"/>
    </source>
</evidence>
<dbReference type="PROSITE" id="PS50935">
    <property type="entry name" value="SSB"/>
    <property type="match status" value="1"/>
</dbReference>
<dbReference type="GO" id="GO:0003697">
    <property type="term" value="F:single-stranded DNA binding"/>
    <property type="evidence" value="ECO:0007669"/>
    <property type="project" value="InterPro"/>
</dbReference>
<evidence type="ECO:0000256" key="1">
    <source>
        <dbReference type="ARBA" id="ARBA00023125"/>
    </source>
</evidence>
<dbReference type="SUPFAM" id="SSF50249">
    <property type="entry name" value="Nucleic acid-binding proteins"/>
    <property type="match status" value="1"/>
</dbReference>
<dbReference type="InterPro" id="IPR000424">
    <property type="entry name" value="Primosome_PriB/ssb"/>
</dbReference>
<dbReference type="InterPro" id="IPR012340">
    <property type="entry name" value="NA-bd_OB-fold"/>
</dbReference>
<protein>
    <recommendedName>
        <fullName evidence="6">Single-stranded DNA-binding protein</fullName>
    </recommendedName>
</protein>
<feature type="region of interest" description="Disordered" evidence="3">
    <location>
        <begin position="1"/>
        <end position="20"/>
    </location>
</feature>